<comment type="similarity">
    <text evidence="1">Belongs to the peptidase S51 family.</text>
</comment>
<evidence type="ECO:0000313" key="6">
    <source>
        <dbReference type="Proteomes" id="UP000262939"/>
    </source>
</evidence>
<name>A0A372LHY5_9BACI</name>
<keyword evidence="3" id="KW-0378">Hydrolase</keyword>
<protein>
    <submittedName>
        <fullName evidence="5">Uncharacterized protein</fullName>
    </submittedName>
</protein>
<proteinExistence type="inferred from homology"/>
<dbReference type="InterPro" id="IPR005320">
    <property type="entry name" value="Peptidase_S51"/>
</dbReference>
<dbReference type="Proteomes" id="UP000262939">
    <property type="component" value="Unassembled WGS sequence"/>
</dbReference>
<keyword evidence="6" id="KW-1185">Reference proteome</keyword>
<accession>A0A372LHY5</accession>
<evidence type="ECO:0000256" key="1">
    <source>
        <dbReference type="ARBA" id="ARBA00006534"/>
    </source>
</evidence>
<keyword evidence="2" id="KW-0645">Protease</keyword>
<dbReference type="Gene3D" id="3.40.50.880">
    <property type="match status" value="1"/>
</dbReference>
<gene>
    <name evidence="5" type="ORF">D0466_08635</name>
</gene>
<dbReference type="GO" id="GO:0006508">
    <property type="term" value="P:proteolysis"/>
    <property type="evidence" value="ECO:0007669"/>
    <property type="project" value="UniProtKB-KW"/>
</dbReference>
<dbReference type="EMBL" id="QVTD01000003">
    <property type="protein sequence ID" value="RFU65917.1"/>
    <property type="molecule type" value="Genomic_DNA"/>
</dbReference>
<organism evidence="5 6">
    <name type="scientific">Peribacillus glennii</name>
    <dbReference type="NCBI Taxonomy" id="2303991"/>
    <lineage>
        <taxon>Bacteria</taxon>
        <taxon>Bacillati</taxon>
        <taxon>Bacillota</taxon>
        <taxon>Bacilli</taxon>
        <taxon>Bacillales</taxon>
        <taxon>Bacillaceae</taxon>
        <taxon>Peribacillus</taxon>
    </lineage>
</organism>
<dbReference type="OrthoDB" id="9778515at2"/>
<comment type="caution">
    <text evidence="5">The sequence shown here is derived from an EMBL/GenBank/DDBJ whole genome shotgun (WGS) entry which is preliminary data.</text>
</comment>
<evidence type="ECO:0000256" key="3">
    <source>
        <dbReference type="ARBA" id="ARBA00022801"/>
    </source>
</evidence>
<dbReference type="InterPro" id="IPR029062">
    <property type="entry name" value="Class_I_gatase-like"/>
</dbReference>
<dbReference type="RefSeq" id="WP_117322087.1">
    <property type="nucleotide sequence ID" value="NZ_QVTD01000003.1"/>
</dbReference>
<keyword evidence="4" id="KW-0720">Serine protease</keyword>
<evidence type="ECO:0000313" key="5">
    <source>
        <dbReference type="EMBL" id="RFU65917.1"/>
    </source>
</evidence>
<evidence type="ECO:0000256" key="4">
    <source>
        <dbReference type="ARBA" id="ARBA00022825"/>
    </source>
</evidence>
<dbReference type="GO" id="GO:0008236">
    <property type="term" value="F:serine-type peptidase activity"/>
    <property type="evidence" value="ECO:0007669"/>
    <property type="project" value="UniProtKB-KW"/>
</dbReference>
<reference evidence="5 6" key="1">
    <citation type="submission" date="2018-08" db="EMBL/GenBank/DDBJ databases">
        <title>Bacillus chawlae sp. nov., Bacillus glennii sp. nov., and Bacillus saganii sp. nov. Isolated from the Vehicle Assembly Building at Kennedy Space Center where the Viking Spacecraft were Assembled.</title>
        <authorList>
            <person name="Seuylemezian A."/>
            <person name="Vaishampayan P."/>
        </authorList>
    </citation>
    <scope>NUCLEOTIDE SEQUENCE [LARGE SCALE GENOMIC DNA]</scope>
    <source>
        <strain evidence="5 6">V44-8</strain>
    </source>
</reference>
<dbReference type="AlphaFoldDB" id="A0A372LHY5"/>
<dbReference type="Pfam" id="PF03575">
    <property type="entry name" value="Peptidase_S51"/>
    <property type="match status" value="1"/>
</dbReference>
<sequence length="79" mass="8950">MSKRIVELIGKPNSNVLFVPTESNDDEVYIAESTEKFGKRLQSQVYILRCIHNHPGEPDIKKKIESADLIYRGGGNYAK</sequence>
<evidence type="ECO:0000256" key="2">
    <source>
        <dbReference type="ARBA" id="ARBA00022670"/>
    </source>
</evidence>